<evidence type="ECO:0000313" key="6">
    <source>
        <dbReference type="Proteomes" id="UP000271337"/>
    </source>
</evidence>
<organism evidence="5 6">
    <name type="scientific">Hortaea werneckii</name>
    <name type="common">Black yeast</name>
    <name type="synonym">Cladosporium werneckii</name>
    <dbReference type="NCBI Taxonomy" id="91943"/>
    <lineage>
        <taxon>Eukaryota</taxon>
        <taxon>Fungi</taxon>
        <taxon>Dikarya</taxon>
        <taxon>Ascomycota</taxon>
        <taxon>Pezizomycotina</taxon>
        <taxon>Dothideomycetes</taxon>
        <taxon>Dothideomycetidae</taxon>
        <taxon>Mycosphaerellales</taxon>
        <taxon>Teratosphaeriaceae</taxon>
        <taxon>Hortaea</taxon>
    </lineage>
</organism>
<dbReference type="GO" id="GO:0003677">
    <property type="term" value="F:DNA binding"/>
    <property type="evidence" value="ECO:0007669"/>
    <property type="project" value="InterPro"/>
</dbReference>
<dbReference type="GO" id="GO:0006351">
    <property type="term" value="P:DNA-templated transcription"/>
    <property type="evidence" value="ECO:0007669"/>
    <property type="project" value="InterPro"/>
</dbReference>
<dbReference type="EMBL" id="QWIL01000259">
    <property type="protein sequence ID" value="RMY21257.1"/>
    <property type="molecule type" value="Genomic_DNA"/>
</dbReference>
<reference evidence="6 7" key="1">
    <citation type="journal article" date="2018" name="BMC Genomics">
        <title>Genomic evidence for intraspecific hybridization in a clonal and extremely halotolerant yeast.</title>
        <authorList>
            <person name="Gostincar C."/>
            <person name="Stajich J.E."/>
            <person name="Zupancic J."/>
            <person name="Zalar P."/>
            <person name="Gunde-Cimerman N."/>
        </authorList>
    </citation>
    <scope>NUCLEOTIDE SEQUENCE [LARGE SCALE GENOMIC DNA]</scope>
    <source>
        <strain evidence="4 7">EXF-6656</strain>
        <strain evidence="5 6">EXF-6669</strain>
    </source>
</reference>
<evidence type="ECO:0000313" key="5">
    <source>
        <dbReference type="EMBL" id="RMY21257.1"/>
    </source>
</evidence>
<gene>
    <name evidence="5" type="ORF">D0867_03443</name>
    <name evidence="4" type="ORF">D0869_12361</name>
</gene>
<dbReference type="PANTHER" id="PTHR31001">
    <property type="entry name" value="UNCHARACTERIZED TRANSCRIPTIONAL REGULATORY PROTEIN"/>
    <property type="match status" value="1"/>
</dbReference>
<evidence type="ECO:0000256" key="1">
    <source>
        <dbReference type="ARBA" id="ARBA00004123"/>
    </source>
</evidence>
<dbReference type="OrthoDB" id="4898680at2759"/>
<dbReference type="PANTHER" id="PTHR31001:SF61">
    <property type="entry name" value="ZN(II)2CYS6 TRANSCRIPTION FACTOR (EUROFUNG)"/>
    <property type="match status" value="1"/>
</dbReference>
<evidence type="ECO:0000313" key="7">
    <source>
        <dbReference type="Proteomes" id="UP000281245"/>
    </source>
</evidence>
<evidence type="ECO:0000313" key="4">
    <source>
        <dbReference type="EMBL" id="RMX74674.1"/>
    </source>
</evidence>
<dbReference type="SMART" id="SM00906">
    <property type="entry name" value="Fungal_trans"/>
    <property type="match status" value="1"/>
</dbReference>
<accession>A0A3M7A1C9</accession>
<dbReference type="GO" id="GO:0008270">
    <property type="term" value="F:zinc ion binding"/>
    <property type="evidence" value="ECO:0007669"/>
    <property type="project" value="InterPro"/>
</dbReference>
<dbReference type="CDD" id="cd12148">
    <property type="entry name" value="fungal_TF_MHR"/>
    <property type="match status" value="1"/>
</dbReference>
<dbReference type="AlphaFoldDB" id="A0A3M7A1C9"/>
<comment type="caution">
    <text evidence="5">The sequence shown here is derived from an EMBL/GenBank/DDBJ whole genome shotgun (WGS) entry which is preliminary data.</text>
</comment>
<dbReference type="EMBL" id="QWIJ01001469">
    <property type="protein sequence ID" value="RMX74674.1"/>
    <property type="molecule type" value="Genomic_DNA"/>
</dbReference>
<dbReference type="Proteomes" id="UP000271337">
    <property type="component" value="Unassembled WGS sequence"/>
</dbReference>
<protein>
    <recommendedName>
        <fullName evidence="3">Xylanolytic transcriptional activator regulatory domain-containing protein</fullName>
    </recommendedName>
</protein>
<dbReference type="InterPro" id="IPR007219">
    <property type="entry name" value="XnlR_reg_dom"/>
</dbReference>
<keyword evidence="2" id="KW-0539">Nucleus</keyword>
<proteinExistence type="predicted"/>
<evidence type="ECO:0000256" key="2">
    <source>
        <dbReference type="ARBA" id="ARBA00023242"/>
    </source>
</evidence>
<sequence>MSFREGNVGFLGPTSYSAVFMENPNSLGALEQEDVDDQLPPPVSQDNINQGAEVLALLKDMPIFKRFSQRFFERSDGLLVSEPAYRIWVDDLWAEYGSVLANGRREQLRSLSEHVWQNTRRPLKTHGNMSAREWAKGATGPSLRWEVIGIILSLTGLTAANLNDWDSIFHEVGDRHVDRATFSERDAHYAAWQRTGEMLDAVIAMGLHQGNNVDADTPFWLAQLRKKIFVSAYGRDKVTATFLGRPPRLSYRYCKMEEPLDVPDEMLFLEGIEPADILARVDDNGWNTNQILTATTWKRVWFQHCRIREDILELALGSDDGDISSRAAQIRLRLQTLHDSYPAFIRASPEEFLESHRGQPIFGKDPGRSEKFAYQMNAVYVLFLHTGIAQTEFLMERALLNRKAGDYKQLISTSRRILKLVLLAHARRDCFRDLQGDLMYLLALHGLPTAGVLAIEMLKQEQLRQYTPDILPRSETIQDLSVFISALSSVGPGEGNYRVCKQGHRALKRILDQILSPHTPAMAANEQQPAFDDMNLYFPTGNDADFLQWLENVDWDKGLWNLEPNLGEPT</sequence>
<dbReference type="Pfam" id="PF04082">
    <property type="entry name" value="Fungal_trans"/>
    <property type="match status" value="1"/>
</dbReference>
<feature type="domain" description="Xylanolytic transcriptional activator regulatory" evidence="3">
    <location>
        <begin position="191"/>
        <end position="265"/>
    </location>
</feature>
<comment type="subcellular location">
    <subcellularLocation>
        <location evidence="1">Nucleus</location>
    </subcellularLocation>
</comment>
<name>A0A3M7A1C9_HORWE</name>
<dbReference type="GO" id="GO:0005634">
    <property type="term" value="C:nucleus"/>
    <property type="evidence" value="ECO:0007669"/>
    <property type="project" value="UniProtKB-SubCell"/>
</dbReference>
<dbReference type="Proteomes" id="UP000281245">
    <property type="component" value="Unassembled WGS sequence"/>
</dbReference>
<dbReference type="InterPro" id="IPR050613">
    <property type="entry name" value="Sec_Metabolite_Reg"/>
</dbReference>
<evidence type="ECO:0000259" key="3">
    <source>
        <dbReference type="SMART" id="SM00906"/>
    </source>
</evidence>